<feature type="compositionally biased region" description="Basic and acidic residues" evidence="1">
    <location>
        <begin position="46"/>
        <end position="62"/>
    </location>
</feature>
<accession>A0A2V5HL51</accession>
<protein>
    <submittedName>
        <fullName evidence="2">Uncharacterized protein</fullName>
    </submittedName>
</protein>
<sequence>MCVSVLMCVRERERERERKRNKGGYSREWRKGKAEVFCISGRIKEVNTRRERERERERGREGGRRRRRRAERGGDEKASTYTNAMDNDEVTERNLPRKDKKR</sequence>
<feature type="region of interest" description="Disordered" evidence="1">
    <location>
        <begin position="46"/>
        <end position="102"/>
    </location>
</feature>
<evidence type="ECO:0000313" key="2">
    <source>
        <dbReference type="EMBL" id="PYI25198.1"/>
    </source>
</evidence>
<dbReference type="Proteomes" id="UP000248817">
    <property type="component" value="Unassembled WGS sequence"/>
</dbReference>
<evidence type="ECO:0000313" key="3">
    <source>
        <dbReference type="Proteomes" id="UP000248817"/>
    </source>
</evidence>
<reference evidence="2 3" key="1">
    <citation type="submission" date="2018-02" db="EMBL/GenBank/DDBJ databases">
        <title>The genomes of Aspergillus section Nigri reveals drivers in fungal speciation.</title>
        <authorList>
            <consortium name="DOE Joint Genome Institute"/>
            <person name="Vesth T.C."/>
            <person name="Nybo J."/>
            <person name="Theobald S."/>
            <person name="Brandl J."/>
            <person name="Frisvad J.C."/>
            <person name="Nielsen K.F."/>
            <person name="Lyhne E.K."/>
            <person name="Kogle M.E."/>
            <person name="Kuo A."/>
            <person name="Riley R."/>
            <person name="Clum A."/>
            <person name="Nolan M."/>
            <person name="Lipzen A."/>
            <person name="Salamov A."/>
            <person name="Henrissat B."/>
            <person name="Wiebenga A."/>
            <person name="De vries R.P."/>
            <person name="Grigoriev I.V."/>
            <person name="Mortensen U.H."/>
            <person name="Andersen M.R."/>
            <person name="Baker S.E."/>
        </authorList>
    </citation>
    <scope>NUCLEOTIDE SEQUENCE [LARGE SCALE GENOMIC DNA]</scope>
    <source>
        <strain evidence="2 3">CBS 114.80</strain>
    </source>
</reference>
<dbReference type="EMBL" id="KZ825671">
    <property type="protein sequence ID" value="PYI25198.1"/>
    <property type="molecule type" value="Genomic_DNA"/>
</dbReference>
<dbReference type="AlphaFoldDB" id="A0A2V5HL51"/>
<name>A0A2V5HL51_9EURO</name>
<evidence type="ECO:0000256" key="1">
    <source>
        <dbReference type="SAM" id="MobiDB-lite"/>
    </source>
</evidence>
<gene>
    <name evidence="2" type="ORF">BP00DRAFT_117051</name>
</gene>
<organism evidence="2 3">
    <name type="scientific">Aspergillus indologenus CBS 114.80</name>
    <dbReference type="NCBI Taxonomy" id="1450541"/>
    <lineage>
        <taxon>Eukaryota</taxon>
        <taxon>Fungi</taxon>
        <taxon>Dikarya</taxon>
        <taxon>Ascomycota</taxon>
        <taxon>Pezizomycotina</taxon>
        <taxon>Eurotiomycetes</taxon>
        <taxon>Eurotiomycetidae</taxon>
        <taxon>Eurotiales</taxon>
        <taxon>Aspergillaceae</taxon>
        <taxon>Aspergillus</taxon>
        <taxon>Aspergillus subgen. Circumdati</taxon>
    </lineage>
</organism>
<feature type="compositionally biased region" description="Basic and acidic residues" evidence="1">
    <location>
        <begin position="90"/>
        <end position="102"/>
    </location>
</feature>
<keyword evidence="3" id="KW-1185">Reference proteome</keyword>
<proteinExistence type="predicted"/>